<dbReference type="InterPro" id="IPR050312">
    <property type="entry name" value="IolE/XylAMocC-like"/>
</dbReference>
<dbReference type="OrthoDB" id="372143at2157"/>
<dbReference type="PANTHER" id="PTHR12110">
    <property type="entry name" value="HYDROXYPYRUVATE ISOMERASE"/>
    <property type="match status" value="1"/>
</dbReference>
<name>A0A166DQU6_9EURY</name>
<dbReference type="Proteomes" id="UP000077275">
    <property type="component" value="Unassembled WGS sequence"/>
</dbReference>
<reference evidence="2 3" key="1">
    <citation type="submission" date="2016-04" db="EMBL/GenBank/DDBJ databases">
        <title>Genome sequence of Methanobrevibacter cuticularis DSM 11139.</title>
        <authorList>
            <person name="Poehlein A."/>
            <person name="Seedorf H."/>
            <person name="Daniel R."/>
        </authorList>
    </citation>
    <scope>NUCLEOTIDE SEQUENCE [LARGE SCALE GENOMIC DNA]</scope>
    <source>
        <strain evidence="2 3">DSM 11139</strain>
    </source>
</reference>
<keyword evidence="2" id="KW-0255">Endonuclease</keyword>
<dbReference type="EMBL" id="LWMW01000106">
    <property type="protein sequence ID" value="KZX15861.1"/>
    <property type="molecule type" value="Genomic_DNA"/>
</dbReference>
<comment type="caution">
    <text evidence="2">The sequence shown here is derived from an EMBL/GenBank/DDBJ whole genome shotgun (WGS) entry which is preliminary data.</text>
</comment>
<dbReference type="STRING" id="47311.MBCUT_12390"/>
<dbReference type="GO" id="GO:0008833">
    <property type="term" value="F:deoxyribonuclease IV (phage-T4-induced) activity"/>
    <property type="evidence" value="ECO:0007669"/>
    <property type="project" value="UniProtKB-EC"/>
</dbReference>
<keyword evidence="2" id="KW-0378">Hydrolase</keyword>
<gene>
    <name evidence="2" type="primary">nfo_2</name>
    <name evidence="2" type="ORF">MBCUT_12390</name>
</gene>
<dbReference type="PATRIC" id="fig|47311.3.peg.1359"/>
<dbReference type="PANTHER" id="PTHR12110:SF21">
    <property type="entry name" value="XYLOSE ISOMERASE-LIKE TIM BARREL DOMAIN-CONTAINING PROTEIN"/>
    <property type="match status" value="1"/>
</dbReference>
<keyword evidence="2" id="KW-0540">Nuclease</keyword>
<dbReference type="AlphaFoldDB" id="A0A166DQU6"/>
<dbReference type="InterPro" id="IPR036237">
    <property type="entry name" value="Xyl_isomerase-like_sf"/>
</dbReference>
<accession>A0A166DQU6</accession>
<sequence length="248" mass="28194">MKLGVSSLSVYKEHISENLEFIEGLNIDYFEILNDYPNNIIDTELLKSYNLKYVVHSPIIDLNLASLNHSIQKTSIAEVMKSINIANELDSEIVVVHPGNIPFLSRPFQEKALVKSRESLKICGDYGKDLGITIAVENMPKIEGFLYTDIIKLNQLLTDLDMFMTLDIGHAATAGFLENEVYFDSIKHIHLSDNFHDYDTHLALGEGDIDFKTTINTFEDNNYDGIYTIEVNDKDSVIKSIEYLKKHL</sequence>
<protein>
    <submittedName>
        <fullName evidence="2">Endonuclease 4</fullName>
        <ecNumber evidence="2">3.1.21.2</ecNumber>
    </submittedName>
</protein>
<feature type="domain" description="Xylose isomerase-like TIM barrel" evidence="1">
    <location>
        <begin position="44"/>
        <end position="246"/>
    </location>
</feature>
<evidence type="ECO:0000259" key="1">
    <source>
        <dbReference type="Pfam" id="PF01261"/>
    </source>
</evidence>
<dbReference type="Gene3D" id="3.20.20.150">
    <property type="entry name" value="Divalent-metal-dependent TIM barrel enzymes"/>
    <property type="match status" value="1"/>
</dbReference>
<evidence type="ECO:0000313" key="3">
    <source>
        <dbReference type="Proteomes" id="UP000077275"/>
    </source>
</evidence>
<dbReference type="InterPro" id="IPR013022">
    <property type="entry name" value="Xyl_isomerase-like_TIM-brl"/>
</dbReference>
<proteinExistence type="predicted"/>
<dbReference type="EC" id="3.1.21.2" evidence="2"/>
<organism evidence="2 3">
    <name type="scientific">Methanobrevibacter cuticularis</name>
    <dbReference type="NCBI Taxonomy" id="47311"/>
    <lineage>
        <taxon>Archaea</taxon>
        <taxon>Methanobacteriati</taxon>
        <taxon>Methanobacteriota</taxon>
        <taxon>Methanomada group</taxon>
        <taxon>Methanobacteria</taxon>
        <taxon>Methanobacteriales</taxon>
        <taxon>Methanobacteriaceae</taxon>
        <taxon>Methanobrevibacter</taxon>
    </lineage>
</organism>
<dbReference type="RefSeq" id="WP_067259820.1">
    <property type="nucleotide sequence ID" value="NZ_LWMW01000106.1"/>
</dbReference>
<keyword evidence="3" id="KW-1185">Reference proteome</keyword>
<evidence type="ECO:0000313" key="2">
    <source>
        <dbReference type="EMBL" id="KZX15861.1"/>
    </source>
</evidence>
<dbReference type="SUPFAM" id="SSF51658">
    <property type="entry name" value="Xylose isomerase-like"/>
    <property type="match status" value="1"/>
</dbReference>
<dbReference type="Pfam" id="PF01261">
    <property type="entry name" value="AP_endonuc_2"/>
    <property type="match status" value="1"/>
</dbReference>